<organism evidence="1 2">
    <name type="scientific">Microbacterium stercoris</name>
    <dbReference type="NCBI Taxonomy" id="2820289"/>
    <lineage>
        <taxon>Bacteria</taxon>
        <taxon>Bacillati</taxon>
        <taxon>Actinomycetota</taxon>
        <taxon>Actinomycetes</taxon>
        <taxon>Micrococcales</taxon>
        <taxon>Microbacteriaceae</taxon>
        <taxon>Microbacterium</taxon>
    </lineage>
</organism>
<keyword evidence="2" id="KW-1185">Reference proteome</keyword>
<protein>
    <recommendedName>
        <fullName evidence="3">Peptidoglycan-binding protein</fullName>
    </recommendedName>
</protein>
<dbReference type="Proteomes" id="UP000680132">
    <property type="component" value="Unassembled WGS sequence"/>
</dbReference>
<name>A0A939QHS3_9MICO</name>
<dbReference type="EMBL" id="JAGFOA010000002">
    <property type="protein sequence ID" value="MBO3663078.1"/>
    <property type="molecule type" value="Genomic_DNA"/>
</dbReference>
<dbReference type="RefSeq" id="WP_208501734.1">
    <property type="nucleotide sequence ID" value="NZ_JAGFOA010000002.1"/>
</dbReference>
<gene>
    <name evidence="1" type="ORF">J5V96_06075</name>
</gene>
<evidence type="ECO:0000313" key="1">
    <source>
        <dbReference type="EMBL" id="MBO3663078.1"/>
    </source>
</evidence>
<reference evidence="1" key="1">
    <citation type="submission" date="2021-03" db="EMBL/GenBank/DDBJ databases">
        <title>Microbacterium sp. nov., a novel actinobacterium isolated from cow dung.</title>
        <authorList>
            <person name="Zhang L."/>
        </authorList>
    </citation>
    <scope>NUCLEOTIDE SEQUENCE</scope>
    <source>
        <strain evidence="1">NEAU-LLB</strain>
    </source>
</reference>
<comment type="caution">
    <text evidence="1">The sequence shown here is derived from an EMBL/GenBank/DDBJ whole genome shotgun (WGS) entry which is preliminary data.</text>
</comment>
<evidence type="ECO:0000313" key="2">
    <source>
        <dbReference type="Proteomes" id="UP000680132"/>
    </source>
</evidence>
<dbReference type="AlphaFoldDB" id="A0A939QHS3"/>
<proteinExistence type="predicted"/>
<sequence>MPDLAVASDSPADDYPIDSSQLTDARTVALSVQIGVPAVLQSPTEGVATRVACLPGEKMVSGSSSFSVDGRPLLNLQSEVPIWRDLHLGDSGPDVEALQDTLHSLGLAAGSGGVVSWQTLEGVNSLYKAIGASATDAIYRADILWLPVDQFLPVSCDVALGQQINLQASLATARGEVDSAMLTDPPSAMIDGARVVDIQGEKHPISAEGSLDEAGRVALQSSDAFAIARSQAQPSGVLKESTTLQVDVLFELAEPVDAWGVPVSALTDLADTSACVWAGATGYPVELVTSQLGKAYVAFPEDTDAPDAVSLSPAESSQGCR</sequence>
<evidence type="ECO:0008006" key="3">
    <source>
        <dbReference type="Google" id="ProtNLM"/>
    </source>
</evidence>
<accession>A0A939QHS3</accession>